<dbReference type="PANTHER" id="PTHR10036">
    <property type="entry name" value="CD59 GLYCOPROTEIN"/>
    <property type="match status" value="1"/>
</dbReference>
<dbReference type="Gene3D" id="2.10.60.10">
    <property type="entry name" value="CD59"/>
    <property type="match status" value="1"/>
</dbReference>
<feature type="signal peptide" evidence="3">
    <location>
        <begin position="1"/>
        <end position="22"/>
    </location>
</feature>
<proteinExistence type="predicted"/>
<evidence type="ECO:0000256" key="3">
    <source>
        <dbReference type="SAM" id="SignalP"/>
    </source>
</evidence>
<keyword evidence="2" id="KW-1015">Disulfide bond</keyword>
<feature type="domain" description="UPAR/Ly6" evidence="4">
    <location>
        <begin position="23"/>
        <end position="105"/>
    </location>
</feature>
<dbReference type="SUPFAM" id="SSF57302">
    <property type="entry name" value="Snake toxin-like"/>
    <property type="match status" value="1"/>
</dbReference>
<dbReference type="Proteomes" id="UP001181693">
    <property type="component" value="Unassembled WGS sequence"/>
</dbReference>
<protein>
    <recommendedName>
        <fullName evidence="4">UPAR/Ly6 domain-containing protein</fullName>
    </recommendedName>
</protein>
<sequence length="120" mass="13155">MQMKHFLPIALIFLLSWQSGSTLECYTCAQDCKSNTKMTCPPIADRCFSISAKQGNTNIYYKGCLSSLACNQDFANLPHGFPSMKPTCCDKDLCNSAFTNVMSLGTAILLALVSLCFAQF</sequence>
<keyword evidence="6" id="KW-1185">Reference proteome</keyword>
<evidence type="ECO:0000256" key="2">
    <source>
        <dbReference type="ARBA" id="ARBA00023157"/>
    </source>
</evidence>
<keyword evidence="1 3" id="KW-0732">Signal</keyword>
<dbReference type="SMART" id="SM00134">
    <property type="entry name" value="LU"/>
    <property type="match status" value="1"/>
</dbReference>
<dbReference type="CDD" id="cd23553">
    <property type="entry name" value="TFP_LU_ECD_Ly6PGE"/>
    <property type="match status" value="1"/>
</dbReference>
<dbReference type="InterPro" id="IPR016054">
    <property type="entry name" value="LY6_UPA_recep-like"/>
</dbReference>
<evidence type="ECO:0000256" key="1">
    <source>
        <dbReference type="ARBA" id="ARBA00022729"/>
    </source>
</evidence>
<evidence type="ECO:0000313" key="6">
    <source>
        <dbReference type="Proteomes" id="UP001181693"/>
    </source>
</evidence>
<dbReference type="AlphaFoldDB" id="A0AAV2ZYU8"/>
<dbReference type="GO" id="GO:0098552">
    <property type="term" value="C:side of membrane"/>
    <property type="evidence" value="ECO:0007669"/>
    <property type="project" value="UniProtKB-KW"/>
</dbReference>
<feature type="chain" id="PRO_5043517209" description="UPAR/Ly6 domain-containing protein" evidence="3">
    <location>
        <begin position="23"/>
        <end position="120"/>
    </location>
</feature>
<comment type="caution">
    <text evidence="5">The sequence shown here is derived from an EMBL/GenBank/DDBJ whole genome shotgun (WGS) entry which is preliminary data.</text>
</comment>
<gene>
    <name evidence="5" type="ORF">GDO54_017310</name>
</gene>
<dbReference type="InterPro" id="IPR045860">
    <property type="entry name" value="Snake_toxin-like_sf"/>
</dbReference>
<name>A0AAV2ZYU8_PYXAD</name>
<dbReference type="EMBL" id="DYDO01000007">
    <property type="protein sequence ID" value="DBA20545.1"/>
    <property type="molecule type" value="Genomic_DNA"/>
</dbReference>
<evidence type="ECO:0000259" key="4">
    <source>
        <dbReference type="SMART" id="SM00134"/>
    </source>
</evidence>
<dbReference type="Pfam" id="PF00021">
    <property type="entry name" value="UPAR_LY6"/>
    <property type="match status" value="1"/>
</dbReference>
<reference evidence="5" key="1">
    <citation type="thesis" date="2020" institute="ProQuest LLC" country="789 East Eisenhower Parkway, Ann Arbor, MI, USA">
        <title>Comparative Genomics and Chromosome Evolution.</title>
        <authorList>
            <person name="Mudd A.B."/>
        </authorList>
    </citation>
    <scope>NUCLEOTIDE SEQUENCE</scope>
    <source>
        <strain evidence="5">1538</strain>
        <tissue evidence="5">Blood</tissue>
    </source>
</reference>
<accession>A0AAV2ZYU8</accession>
<organism evidence="5 6">
    <name type="scientific">Pyxicephalus adspersus</name>
    <name type="common">African bullfrog</name>
    <dbReference type="NCBI Taxonomy" id="30357"/>
    <lineage>
        <taxon>Eukaryota</taxon>
        <taxon>Metazoa</taxon>
        <taxon>Chordata</taxon>
        <taxon>Craniata</taxon>
        <taxon>Vertebrata</taxon>
        <taxon>Euteleostomi</taxon>
        <taxon>Amphibia</taxon>
        <taxon>Batrachia</taxon>
        <taxon>Anura</taxon>
        <taxon>Neobatrachia</taxon>
        <taxon>Ranoidea</taxon>
        <taxon>Pyxicephalidae</taxon>
        <taxon>Pyxicephalinae</taxon>
        <taxon>Pyxicephalus</taxon>
    </lineage>
</organism>
<evidence type="ECO:0000313" key="5">
    <source>
        <dbReference type="EMBL" id="DBA20545.1"/>
    </source>
</evidence>